<dbReference type="Proteomes" id="UP001202134">
    <property type="component" value="Unassembled WGS sequence"/>
</dbReference>
<gene>
    <name evidence="1" type="ORF">L2737_17235</name>
</gene>
<name>A0ABT0KUK3_9GAMM</name>
<protein>
    <submittedName>
        <fullName evidence="1">Uncharacterized protein</fullName>
    </submittedName>
</protein>
<organism evidence="1 2">
    <name type="scientific">Shewanella electrodiphila</name>
    <dbReference type="NCBI Taxonomy" id="934143"/>
    <lineage>
        <taxon>Bacteria</taxon>
        <taxon>Pseudomonadati</taxon>
        <taxon>Pseudomonadota</taxon>
        <taxon>Gammaproteobacteria</taxon>
        <taxon>Alteromonadales</taxon>
        <taxon>Shewanellaceae</taxon>
        <taxon>Shewanella</taxon>
    </lineage>
</organism>
<sequence>MTQQESLSALSRSTELIKSDKIIQSQSSSDSDTFADILTSVSKVKSVGSAVLDSSSTSEIFSVDSLQQQILAETGLGNSSILSLNMNSSMITELQQGLLSSLQTSMLKTAVTNAVGENTLVSAKVSSEEVSSLKSNATPEESNISEDIYKFSFGEDGFDQKDVIDSVNILNHTPILSYIYQETTDTEISPASTLAGSLIYSDYVGAGSTAIKLIMDYFTETNAGGIAAGVSSFLSDDNDKGA</sequence>
<reference evidence="1 2" key="1">
    <citation type="submission" date="2022-01" db="EMBL/GenBank/DDBJ databases">
        <title>Whole genome-based taxonomy of the Shewanellaceae.</title>
        <authorList>
            <person name="Martin-Rodriguez A.J."/>
        </authorList>
    </citation>
    <scope>NUCLEOTIDE SEQUENCE [LARGE SCALE GENOMIC DNA]</scope>
    <source>
        <strain evidence="1 2">DSM 24955</strain>
    </source>
</reference>
<evidence type="ECO:0000313" key="1">
    <source>
        <dbReference type="EMBL" id="MCL1047045.1"/>
    </source>
</evidence>
<dbReference type="EMBL" id="JAKIKU010000010">
    <property type="protein sequence ID" value="MCL1047045.1"/>
    <property type="molecule type" value="Genomic_DNA"/>
</dbReference>
<accession>A0ABT0KUK3</accession>
<comment type="caution">
    <text evidence="1">The sequence shown here is derived from an EMBL/GenBank/DDBJ whole genome shotgun (WGS) entry which is preliminary data.</text>
</comment>
<keyword evidence="2" id="KW-1185">Reference proteome</keyword>
<dbReference type="RefSeq" id="WP_248956558.1">
    <property type="nucleotide sequence ID" value="NZ_JAKIKU010000010.1"/>
</dbReference>
<evidence type="ECO:0000313" key="2">
    <source>
        <dbReference type="Proteomes" id="UP001202134"/>
    </source>
</evidence>
<proteinExistence type="predicted"/>